<keyword evidence="4" id="KW-1185">Reference proteome</keyword>
<name>A0A917SYQ9_9RHOB</name>
<dbReference type="EMBL" id="BMLF01000002">
    <property type="protein sequence ID" value="GGM04030.1"/>
    <property type="molecule type" value="Genomic_DNA"/>
</dbReference>
<gene>
    <name evidence="3" type="ORF">GCM10011534_27230</name>
</gene>
<keyword evidence="2" id="KW-0472">Membrane</keyword>
<evidence type="ECO:0000313" key="4">
    <source>
        <dbReference type="Proteomes" id="UP000649829"/>
    </source>
</evidence>
<accession>A0A917SYQ9</accession>
<organism evidence="3 4">
    <name type="scientific">Pseudooceanicola nanhaiensis</name>
    <dbReference type="NCBI Taxonomy" id="375761"/>
    <lineage>
        <taxon>Bacteria</taxon>
        <taxon>Pseudomonadati</taxon>
        <taxon>Pseudomonadota</taxon>
        <taxon>Alphaproteobacteria</taxon>
        <taxon>Rhodobacterales</taxon>
        <taxon>Paracoccaceae</taxon>
        <taxon>Pseudooceanicola</taxon>
    </lineage>
</organism>
<keyword evidence="2" id="KW-0812">Transmembrane</keyword>
<evidence type="ECO:0008006" key="5">
    <source>
        <dbReference type="Google" id="ProtNLM"/>
    </source>
</evidence>
<sequence>MAERYGGQYSPAPRGGTGETPPPRPPRRLERPNTAGARSNVLFVPPVLLAFSALGAGAVGLATGLLGAGAWVLGAWLTREGLRAEAAYHERKIARRPAIPRKMLGSLSIAVGTALGASVHGIDLVSAVIYAVIAGGLHLASFGPDPLRNKGAEGIDTFQRDRVARVVDEAEAYLKTMQTTIDTLRDRGLSGRVAGFRATAEDMIRTIENDPRDLTSARKFLGVYLMGARDATVKFTEIYARNHSQGARASYEALLTDLEQNFAARTEKLLLDDRSDLTVEIDVLRERLQREGVGAPGKME</sequence>
<proteinExistence type="predicted"/>
<feature type="region of interest" description="Disordered" evidence="1">
    <location>
        <begin position="1"/>
        <end position="34"/>
    </location>
</feature>
<dbReference type="InterPro" id="IPR018770">
    <property type="entry name" value="ChloroindolylP_hydrolase"/>
</dbReference>
<keyword evidence="2" id="KW-1133">Transmembrane helix</keyword>
<dbReference type="RefSeq" id="WP_028287441.1">
    <property type="nucleotide sequence ID" value="NZ_BMLF01000002.1"/>
</dbReference>
<dbReference type="Pfam" id="PF10112">
    <property type="entry name" value="Halogen_Hydrol"/>
    <property type="match status" value="1"/>
</dbReference>
<protein>
    <recommendedName>
        <fullName evidence="5">5-bromo-4-chloroindolyl phosphate hydrolysis protein</fullName>
    </recommendedName>
</protein>
<comment type="caution">
    <text evidence="3">The sequence shown here is derived from an EMBL/GenBank/DDBJ whole genome shotgun (WGS) entry which is preliminary data.</text>
</comment>
<dbReference type="AlphaFoldDB" id="A0A917SYQ9"/>
<evidence type="ECO:0000256" key="1">
    <source>
        <dbReference type="SAM" id="MobiDB-lite"/>
    </source>
</evidence>
<reference evidence="3" key="1">
    <citation type="journal article" date="2014" name="Int. J. Syst. Evol. Microbiol.">
        <title>Complete genome sequence of Corynebacterium casei LMG S-19264T (=DSM 44701T), isolated from a smear-ripened cheese.</title>
        <authorList>
            <consortium name="US DOE Joint Genome Institute (JGI-PGF)"/>
            <person name="Walter F."/>
            <person name="Albersmeier A."/>
            <person name="Kalinowski J."/>
            <person name="Ruckert C."/>
        </authorList>
    </citation>
    <scope>NUCLEOTIDE SEQUENCE</scope>
    <source>
        <strain evidence="3">CGMCC 1.6293</strain>
    </source>
</reference>
<evidence type="ECO:0000256" key="2">
    <source>
        <dbReference type="SAM" id="Phobius"/>
    </source>
</evidence>
<feature type="transmembrane region" description="Helical" evidence="2">
    <location>
        <begin position="48"/>
        <end position="78"/>
    </location>
</feature>
<dbReference type="Proteomes" id="UP000649829">
    <property type="component" value="Unassembled WGS sequence"/>
</dbReference>
<evidence type="ECO:0000313" key="3">
    <source>
        <dbReference type="EMBL" id="GGM04030.1"/>
    </source>
</evidence>
<reference evidence="3" key="2">
    <citation type="submission" date="2020-09" db="EMBL/GenBank/DDBJ databases">
        <authorList>
            <person name="Sun Q."/>
            <person name="Zhou Y."/>
        </authorList>
    </citation>
    <scope>NUCLEOTIDE SEQUENCE</scope>
    <source>
        <strain evidence="3">CGMCC 1.6293</strain>
    </source>
</reference>